<reference evidence="1 2" key="1">
    <citation type="submission" date="2016-08" db="EMBL/GenBank/DDBJ databases">
        <authorList>
            <person name="Seilhamer J.J."/>
        </authorList>
    </citation>
    <scope>NUCLEOTIDE SEQUENCE [LARGE SCALE GENOMIC DNA]</scope>
    <source>
        <strain evidence="1">M3/6</strain>
    </source>
</reference>
<dbReference type="RefSeq" id="WP_154671055.1">
    <property type="nucleotide sequence ID" value="NZ_LT605205.1"/>
</dbReference>
<name>A0A1R3T3E9_9BACT</name>
<dbReference type="Proteomes" id="UP000187464">
    <property type="component" value="Chromosome I"/>
</dbReference>
<accession>A0A1R3T3E9</accession>
<proteinExistence type="predicted"/>
<evidence type="ECO:0000313" key="1">
    <source>
        <dbReference type="EMBL" id="SCD22251.1"/>
    </source>
</evidence>
<sequence length="285" mass="32313">MKNVCKIIGCISCMLLMFFSCEKNESIHRDAKVILDKLLFSGYTGDMIRATVTYGSSDIKKLVITKWVNGEQVPGYEINVPVNSISDSYEFEQEIEVGDEEGTLIYTFSGYSVEDKLIDASDLAISVTLTDFGRLSKFDWKLTEQTTNGENTTEEAMLDNVYRLNSDLSWEYDWGDPAGAGFDVLNQYCAWKYIGTDLKADSIYLIKFGFLSTTPTIDKYEVLRLDDTNLWIQTFMDLSWLGDPYTEETPVVEKFVAIPKSPNFTPYRGEDPANYSWASCTPGNY</sequence>
<dbReference type="PROSITE" id="PS51257">
    <property type="entry name" value="PROKAR_LIPOPROTEIN"/>
    <property type="match status" value="1"/>
</dbReference>
<dbReference type="STRING" id="1642647.PSM36_3468"/>
<dbReference type="AlphaFoldDB" id="A0A1R3T3E9"/>
<dbReference type="KEGG" id="psac:PSM36_3468"/>
<dbReference type="EMBL" id="LT605205">
    <property type="protein sequence ID" value="SCD22251.1"/>
    <property type="molecule type" value="Genomic_DNA"/>
</dbReference>
<keyword evidence="2" id="KW-1185">Reference proteome</keyword>
<protein>
    <submittedName>
        <fullName evidence="1">Uncharacterized protein</fullName>
    </submittedName>
</protein>
<evidence type="ECO:0000313" key="2">
    <source>
        <dbReference type="Proteomes" id="UP000187464"/>
    </source>
</evidence>
<gene>
    <name evidence="1" type="ORF">PSM36_3468</name>
</gene>
<organism evidence="1 2">
    <name type="scientific">Proteiniphilum saccharofermentans</name>
    <dbReference type="NCBI Taxonomy" id="1642647"/>
    <lineage>
        <taxon>Bacteria</taxon>
        <taxon>Pseudomonadati</taxon>
        <taxon>Bacteroidota</taxon>
        <taxon>Bacteroidia</taxon>
        <taxon>Bacteroidales</taxon>
        <taxon>Dysgonomonadaceae</taxon>
        <taxon>Proteiniphilum</taxon>
    </lineage>
</organism>